<dbReference type="AlphaFoldDB" id="A0A0R1RRG0"/>
<proteinExistence type="inferred from homology"/>
<gene>
    <name evidence="5" type="primary">citG</name>
    <name evidence="6" type="ORF">FC69_GL001566</name>
</gene>
<dbReference type="RefSeq" id="WP_025082894.1">
    <property type="nucleotide sequence ID" value="NZ_AZEX01000044.1"/>
</dbReference>
<dbReference type="PANTHER" id="PTHR30201:SF2">
    <property type="entry name" value="2-(5''-TRIPHOSPHORIBOSYL)-3'-DEPHOSPHOCOENZYME-A SYNTHASE"/>
    <property type="match status" value="1"/>
</dbReference>
<evidence type="ECO:0000256" key="5">
    <source>
        <dbReference type="HAMAP-Rule" id="MF_00397"/>
    </source>
</evidence>
<name>A0A0R1RRG0_9LACO</name>
<comment type="similarity">
    <text evidence="5">Belongs to the CitG/MdcB family.</text>
</comment>
<dbReference type="EC" id="2.4.2.52" evidence="5"/>
<dbReference type="PANTHER" id="PTHR30201">
    <property type="entry name" value="TRIPHOSPHORIBOSYL-DEPHOSPHO-COA SYNTHASE"/>
    <property type="match status" value="1"/>
</dbReference>
<dbReference type="HAMAP" id="MF_00397">
    <property type="entry name" value="CitG"/>
    <property type="match status" value="1"/>
</dbReference>
<comment type="catalytic activity">
    <reaction evidence="1 5">
        <text>3'-dephospho-CoA + ATP = 2'-(5''-triphospho-alpha-D-ribosyl)-3'-dephospho-CoA + adenine</text>
        <dbReference type="Rhea" id="RHEA:15117"/>
        <dbReference type="ChEBI" id="CHEBI:16708"/>
        <dbReference type="ChEBI" id="CHEBI:30616"/>
        <dbReference type="ChEBI" id="CHEBI:57328"/>
        <dbReference type="ChEBI" id="CHEBI:61378"/>
        <dbReference type="EC" id="2.4.2.52"/>
    </reaction>
</comment>
<dbReference type="eggNOG" id="COG1767">
    <property type="taxonomic scope" value="Bacteria"/>
</dbReference>
<dbReference type="STRING" id="1423747.FC69_GL001566"/>
<protein>
    <recommendedName>
        <fullName evidence="5">Probable 2-(5''-triphosphoribosyl)-3'-dephosphocoenzyme-A synthase</fullName>
        <shortName evidence="5">2-(5''-triphosphoribosyl)-3'-dephospho-CoA synthase</shortName>
        <ecNumber evidence="5">2.4.2.52</ecNumber>
    </recommendedName>
</protein>
<dbReference type="OrthoDB" id="114886at2"/>
<dbReference type="EMBL" id="AZEX01000044">
    <property type="protein sequence ID" value="KRL59606.1"/>
    <property type="molecule type" value="Genomic_DNA"/>
</dbReference>
<evidence type="ECO:0000313" key="7">
    <source>
        <dbReference type="Proteomes" id="UP000051264"/>
    </source>
</evidence>
<dbReference type="GO" id="GO:0051191">
    <property type="term" value="P:prosthetic group biosynthetic process"/>
    <property type="evidence" value="ECO:0007669"/>
    <property type="project" value="TreeGrafter"/>
</dbReference>
<comment type="caution">
    <text evidence="6">The sequence shown here is derived from an EMBL/GenBank/DDBJ whole genome shotgun (WGS) entry which is preliminary data.</text>
</comment>
<dbReference type="PATRIC" id="fig|1423747.3.peg.1594"/>
<reference evidence="6 7" key="1">
    <citation type="journal article" date="2015" name="Genome Announc.">
        <title>Expanding the biotechnology potential of lactobacilli through comparative genomics of 213 strains and associated genera.</title>
        <authorList>
            <person name="Sun Z."/>
            <person name="Harris H.M."/>
            <person name="McCann A."/>
            <person name="Guo C."/>
            <person name="Argimon S."/>
            <person name="Zhang W."/>
            <person name="Yang X."/>
            <person name="Jeffery I.B."/>
            <person name="Cooney J.C."/>
            <person name="Kagawa T.F."/>
            <person name="Liu W."/>
            <person name="Song Y."/>
            <person name="Salvetti E."/>
            <person name="Wrobel A."/>
            <person name="Rasinkangas P."/>
            <person name="Parkhill J."/>
            <person name="Rea M.C."/>
            <person name="O'Sullivan O."/>
            <person name="Ritari J."/>
            <person name="Douillard F.P."/>
            <person name="Paul Ross R."/>
            <person name="Yang R."/>
            <person name="Briner A.E."/>
            <person name="Felis G.E."/>
            <person name="de Vos W.M."/>
            <person name="Barrangou R."/>
            <person name="Klaenhammer T.R."/>
            <person name="Caufield P.W."/>
            <person name="Cui Y."/>
            <person name="Zhang H."/>
            <person name="O'Toole P.W."/>
        </authorList>
    </citation>
    <scope>NUCLEOTIDE SEQUENCE [LARGE SCALE GENOMIC DNA]</scope>
    <source>
        <strain evidence="6 7">DSM 14340</strain>
    </source>
</reference>
<organism evidence="6 7">
    <name type="scientific">Latilactobacillus fuchuensis DSM 14340 = JCM 11249</name>
    <dbReference type="NCBI Taxonomy" id="1423747"/>
    <lineage>
        <taxon>Bacteria</taxon>
        <taxon>Bacillati</taxon>
        <taxon>Bacillota</taxon>
        <taxon>Bacilli</taxon>
        <taxon>Lactobacillales</taxon>
        <taxon>Lactobacillaceae</taxon>
        <taxon>Latilactobacillus</taxon>
    </lineage>
</organism>
<dbReference type="GO" id="GO:0005524">
    <property type="term" value="F:ATP binding"/>
    <property type="evidence" value="ECO:0007669"/>
    <property type="project" value="UniProtKB-KW"/>
</dbReference>
<accession>A0A0R1RRG0</accession>
<evidence type="ECO:0000313" key="6">
    <source>
        <dbReference type="EMBL" id="KRL59606.1"/>
    </source>
</evidence>
<dbReference type="Gene3D" id="1.10.4200.10">
    <property type="entry name" value="Triphosphoribosyl-dephospho-CoA protein"/>
    <property type="match status" value="1"/>
</dbReference>
<dbReference type="InterPro" id="IPR002736">
    <property type="entry name" value="CitG"/>
</dbReference>
<dbReference type="InterPro" id="IPR017551">
    <property type="entry name" value="TriPribosyl-deP-CoA_syn_CitG"/>
</dbReference>
<sequence>MNDQLRQTAQIARQSLIEEVTLAPKPGLVDPVSVGAHTDMDHQLFLTSIEALSPYLEQYINLGYTSQSDQQLFAELRTVGQQAEQAMLTATHQVNTHKGANFSYAFILGALGRAYQQWSLTQLITAEFAPVFEIIQGMTTGLVSRDFQNLATKTKLSYGEQLYVDYGLTGIRGEAEAGYPSLRLLVLPMLRGSSTKLNENQRLQLMLKLMANVQDMNLIHRGGIEAWQQVKATATNLLTQDFPTDLSFKQALQLFDQQLIKKNLSPGGTADLLALGIFFDLLNQSH</sequence>
<keyword evidence="3 5" id="KW-0547">Nucleotide-binding</keyword>
<evidence type="ECO:0000256" key="2">
    <source>
        <dbReference type="ARBA" id="ARBA00022679"/>
    </source>
</evidence>
<keyword evidence="4 5" id="KW-0067">ATP-binding</keyword>
<keyword evidence="2 5" id="KW-0808">Transferase</keyword>
<evidence type="ECO:0000256" key="1">
    <source>
        <dbReference type="ARBA" id="ARBA00001210"/>
    </source>
</evidence>
<dbReference type="Proteomes" id="UP000051264">
    <property type="component" value="Unassembled WGS sequence"/>
</dbReference>
<evidence type="ECO:0000256" key="3">
    <source>
        <dbReference type="ARBA" id="ARBA00022741"/>
    </source>
</evidence>
<evidence type="ECO:0000256" key="4">
    <source>
        <dbReference type="ARBA" id="ARBA00022840"/>
    </source>
</evidence>
<dbReference type="GO" id="GO:0046917">
    <property type="term" value="F:triphosphoribosyl-dephospho-CoA synthase activity"/>
    <property type="evidence" value="ECO:0007669"/>
    <property type="project" value="UniProtKB-UniRule"/>
</dbReference>
<dbReference type="Pfam" id="PF01874">
    <property type="entry name" value="CitG"/>
    <property type="match status" value="1"/>
</dbReference>
<dbReference type="NCBIfam" id="TIGR03125">
    <property type="entry name" value="citrate_citG"/>
    <property type="match status" value="1"/>
</dbReference>